<keyword evidence="3 6" id="KW-0378">Hydrolase</keyword>
<dbReference type="InterPro" id="IPR022398">
    <property type="entry name" value="Peptidase_S8_His-AS"/>
</dbReference>
<protein>
    <submittedName>
        <fullName evidence="10">Serine protease</fullName>
    </submittedName>
</protein>
<name>A0A9W6SLS4_9ACTN</name>
<dbReference type="AlphaFoldDB" id="A0A9W6SLS4"/>
<dbReference type="InterPro" id="IPR050131">
    <property type="entry name" value="Peptidase_S8_subtilisin-like"/>
</dbReference>
<dbReference type="InterPro" id="IPR000209">
    <property type="entry name" value="Peptidase_S8/S53_dom"/>
</dbReference>
<feature type="region of interest" description="Disordered" evidence="7">
    <location>
        <begin position="1055"/>
        <end position="1078"/>
    </location>
</feature>
<dbReference type="PANTHER" id="PTHR43806:SF11">
    <property type="entry name" value="CEREVISIN-RELATED"/>
    <property type="match status" value="1"/>
</dbReference>
<evidence type="ECO:0000256" key="5">
    <source>
        <dbReference type="PIRSR" id="PIRSR615500-1"/>
    </source>
</evidence>
<evidence type="ECO:0000256" key="6">
    <source>
        <dbReference type="PROSITE-ProRule" id="PRU01240"/>
    </source>
</evidence>
<feature type="signal peptide" evidence="8">
    <location>
        <begin position="1"/>
        <end position="30"/>
    </location>
</feature>
<evidence type="ECO:0000256" key="1">
    <source>
        <dbReference type="ARBA" id="ARBA00011073"/>
    </source>
</evidence>
<dbReference type="PROSITE" id="PS51892">
    <property type="entry name" value="SUBTILASE"/>
    <property type="match status" value="1"/>
</dbReference>
<accession>A0A9W6SLS4</accession>
<dbReference type="PROSITE" id="PS51318">
    <property type="entry name" value="TAT"/>
    <property type="match status" value="1"/>
</dbReference>
<dbReference type="RefSeq" id="WP_285663308.1">
    <property type="nucleotide sequence ID" value="NZ_BSTX01000002.1"/>
</dbReference>
<dbReference type="Proteomes" id="UP001165079">
    <property type="component" value="Unassembled WGS sequence"/>
</dbReference>
<dbReference type="Pfam" id="PF00082">
    <property type="entry name" value="Peptidase_S8"/>
    <property type="match status" value="1"/>
</dbReference>
<feature type="active site" description="Charge relay system" evidence="5 6">
    <location>
        <position position="217"/>
    </location>
</feature>
<dbReference type="InterPro" id="IPR015500">
    <property type="entry name" value="Peptidase_S8_subtilisin-rel"/>
</dbReference>
<evidence type="ECO:0000259" key="9">
    <source>
        <dbReference type="Pfam" id="PF00082"/>
    </source>
</evidence>
<comment type="similarity">
    <text evidence="1 6">Belongs to the peptidase S8 family.</text>
</comment>
<evidence type="ECO:0000256" key="4">
    <source>
        <dbReference type="ARBA" id="ARBA00022825"/>
    </source>
</evidence>
<evidence type="ECO:0000256" key="3">
    <source>
        <dbReference type="ARBA" id="ARBA00022801"/>
    </source>
</evidence>
<reference evidence="10" key="1">
    <citation type="submission" date="2023-03" db="EMBL/GenBank/DDBJ databases">
        <title>Actinorhabdospora filicis NBRC 111898.</title>
        <authorList>
            <person name="Ichikawa N."/>
            <person name="Sato H."/>
            <person name="Tonouchi N."/>
        </authorList>
    </citation>
    <scope>NUCLEOTIDE SEQUENCE</scope>
    <source>
        <strain evidence="10">NBRC 111898</strain>
    </source>
</reference>
<feature type="domain" description="Peptidase S8/S53" evidence="9">
    <location>
        <begin position="208"/>
        <end position="458"/>
    </location>
</feature>
<dbReference type="InterPro" id="IPR036852">
    <property type="entry name" value="Peptidase_S8/S53_dom_sf"/>
</dbReference>
<dbReference type="GO" id="GO:0006508">
    <property type="term" value="P:proteolysis"/>
    <property type="evidence" value="ECO:0007669"/>
    <property type="project" value="UniProtKB-KW"/>
</dbReference>
<feature type="active site" description="Charge relay system" evidence="5 6">
    <location>
        <position position="250"/>
    </location>
</feature>
<proteinExistence type="inferred from homology"/>
<organism evidence="10 11">
    <name type="scientific">Actinorhabdospora filicis</name>
    <dbReference type="NCBI Taxonomy" id="1785913"/>
    <lineage>
        <taxon>Bacteria</taxon>
        <taxon>Bacillati</taxon>
        <taxon>Actinomycetota</taxon>
        <taxon>Actinomycetes</taxon>
        <taxon>Micromonosporales</taxon>
        <taxon>Micromonosporaceae</taxon>
        <taxon>Actinorhabdospora</taxon>
    </lineage>
</organism>
<dbReference type="PROSITE" id="PS00138">
    <property type="entry name" value="SUBTILASE_SER"/>
    <property type="match status" value="1"/>
</dbReference>
<evidence type="ECO:0000256" key="7">
    <source>
        <dbReference type="SAM" id="MobiDB-lite"/>
    </source>
</evidence>
<dbReference type="GO" id="GO:0004252">
    <property type="term" value="F:serine-type endopeptidase activity"/>
    <property type="evidence" value="ECO:0007669"/>
    <property type="project" value="UniProtKB-UniRule"/>
</dbReference>
<dbReference type="EMBL" id="BSTX01000002">
    <property type="protein sequence ID" value="GLZ78136.1"/>
    <property type="molecule type" value="Genomic_DNA"/>
</dbReference>
<keyword evidence="11" id="KW-1185">Reference proteome</keyword>
<dbReference type="Gene3D" id="3.40.50.200">
    <property type="entry name" value="Peptidase S8/S53 domain"/>
    <property type="match status" value="1"/>
</dbReference>
<evidence type="ECO:0000313" key="11">
    <source>
        <dbReference type="Proteomes" id="UP001165079"/>
    </source>
</evidence>
<comment type="caution">
    <text evidence="10">The sequence shown here is derived from an EMBL/GenBank/DDBJ whole genome shotgun (WGS) entry which is preliminary data.</text>
</comment>
<gene>
    <name evidence="10" type="ORF">Afil01_29430</name>
</gene>
<feature type="compositionally biased region" description="Polar residues" evidence="7">
    <location>
        <begin position="1055"/>
        <end position="1072"/>
    </location>
</feature>
<dbReference type="InterPro" id="IPR023828">
    <property type="entry name" value="Peptidase_S8_Ser-AS"/>
</dbReference>
<feature type="active site" description="Charge relay system" evidence="5 6">
    <location>
        <position position="419"/>
    </location>
</feature>
<feature type="chain" id="PRO_5040931774" evidence="8">
    <location>
        <begin position="31"/>
        <end position="1078"/>
    </location>
</feature>
<keyword evidence="4 6" id="KW-0720">Serine protease</keyword>
<dbReference type="PROSITE" id="PS00137">
    <property type="entry name" value="SUBTILASE_HIS"/>
    <property type="match status" value="1"/>
</dbReference>
<sequence>MRHSRRRAALSGLAAAALILSGLPATTAMAGPAVPAAAAGADVSGPRREITLITGDRVRVDAQGRLDIVRGAGRQRVSHAVTTEGGRRYVIPSDAEALLADGRLDRRLFDVEALLAYADTGSLPLIVSGESAARSLASTGIRLDSLDATASTVDADDLPGFWSRLTSSGLRSGTKSRVWLDGRSAKPLLDQSVPQVGAPAAWAAGYDGTGVTVAVLDSGYDAAHPDLAGRVKEARDFTGTTPGAPDLHGHGTHVASTVAGTGAASNGRYKGVAPGASLLIGKVCVDYCMDSDMIAGMEWAAASGAAAVNMSIGGGATDGPDPVVEALERLTAETGTLFVVAAGNSGPEAGSVETPGIAPSALTVGSVTKTDQLSGFSSRGPAITHTVKPDLAAPGSDITAARASAAPGEGPYLTMSGTSMATPHVTGAVAILKQRHPEWKAADLKRALTGSAKDLGDLDAFEVGSGRLDVARALTQDVRADGPVSFGFFGYPQDQDTAVREITYTNDGDTPVTLSLAVNGSGPDKSSVDAFTLAAPTLTVPAHGTATAALSFDPGPGRTPGAYTAEVTATDATRSLRTVAGAELGREEYAVELPITTSGNETVLGLQIQYINRDTGVNGYGSITREDGSRYLLLTPGHYAFAVSVRTDDGTENGAVTFTDLGLDVRAPATLPIDLRGAGTVTSDITGLDGEQRQLVQSSIVLGGDGTPYSGAALGTDYWSTLRTLPGGSGLPVHWYLEELFTTPQAYYYTATQSTDGLPGARQITYPLSSLARVEHVADAALPGTGNLSMSAHRVNPELGWSASDGPTVTLGAPLVTYHSPGVWATEVTVWEAFGPGELAARDITTTTGQRQTVRWFAAPFSATINPSGGGVARTDGRMYLALNLFGGPDAAMRNLTYTTTGNGATLDVNGERAFDDVFDPTGRHYYPLPGGTNTTGDFVLNAWTKRQVPWSSRVSTSSVELHWRENSIPQDWRDADISLVRLNATGVRDGYAAAALPQLVSLMVEHQVAGPTKTLTFEVSYDEGKTWRSVPLARYGESALAVLVHPAGASSVSTRMTTVDSDGGTSKQTMIGSYGLR</sequence>
<evidence type="ECO:0000256" key="8">
    <source>
        <dbReference type="SAM" id="SignalP"/>
    </source>
</evidence>
<evidence type="ECO:0000256" key="2">
    <source>
        <dbReference type="ARBA" id="ARBA00022670"/>
    </source>
</evidence>
<keyword evidence="2 6" id="KW-0645">Protease</keyword>
<evidence type="ECO:0000313" key="10">
    <source>
        <dbReference type="EMBL" id="GLZ78136.1"/>
    </source>
</evidence>
<dbReference type="InterPro" id="IPR006311">
    <property type="entry name" value="TAT_signal"/>
</dbReference>
<dbReference type="PANTHER" id="PTHR43806">
    <property type="entry name" value="PEPTIDASE S8"/>
    <property type="match status" value="1"/>
</dbReference>
<dbReference type="SUPFAM" id="SSF52743">
    <property type="entry name" value="Subtilisin-like"/>
    <property type="match status" value="1"/>
</dbReference>
<dbReference type="PRINTS" id="PR00723">
    <property type="entry name" value="SUBTILISIN"/>
</dbReference>
<keyword evidence="8" id="KW-0732">Signal</keyword>